<dbReference type="KEGG" id="haa:A5892_12255"/>
<dbReference type="InterPro" id="IPR001638">
    <property type="entry name" value="Solute-binding_3/MltF_N"/>
</dbReference>
<accession>A0A172YGG0</accession>
<keyword evidence="2" id="KW-0813">Transport</keyword>
<dbReference type="PANTHER" id="PTHR30085:SF6">
    <property type="entry name" value="ABC TRANSPORTER GLUTAMINE-BINDING PROTEIN GLNH"/>
    <property type="match status" value="1"/>
</dbReference>
<evidence type="ECO:0000256" key="4">
    <source>
        <dbReference type="SAM" id="SignalP"/>
    </source>
</evidence>
<protein>
    <submittedName>
        <fullName evidence="6">ABC transporter substrate-binding protein</fullName>
    </submittedName>
</protein>
<evidence type="ECO:0000256" key="2">
    <source>
        <dbReference type="ARBA" id="ARBA00022448"/>
    </source>
</evidence>
<dbReference type="RefSeq" id="WP_064123044.1">
    <property type="nucleotide sequence ID" value="NZ_CP015243.1"/>
</dbReference>
<organism evidence="6 7">
    <name type="scientific">Halotalea alkalilenta</name>
    <dbReference type="NCBI Taxonomy" id="376489"/>
    <lineage>
        <taxon>Bacteria</taxon>
        <taxon>Pseudomonadati</taxon>
        <taxon>Pseudomonadota</taxon>
        <taxon>Gammaproteobacteria</taxon>
        <taxon>Oceanospirillales</taxon>
        <taxon>Halomonadaceae</taxon>
        <taxon>Halotalea</taxon>
    </lineage>
</organism>
<keyword evidence="3 4" id="KW-0732">Signal</keyword>
<keyword evidence="7" id="KW-1185">Reference proteome</keyword>
<dbReference type="Pfam" id="PF00497">
    <property type="entry name" value="SBP_bac_3"/>
    <property type="match status" value="1"/>
</dbReference>
<dbReference type="EMBL" id="CP015243">
    <property type="protein sequence ID" value="ANF58142.1"/>
    <property type="molecule type" value="Genomic_DNA"/>
</dbReference>
<dbReference type="GO" id="GO:0005576">
    <property type="term" value="C:extracellular region"/>
    <property type="evidence" value="ECO:0007669"/>
    <property type="project" value="TreeGrafter"/>
</dbReference>
<sequence length="276" mass="30343">MNTSHRVLALASTCLALSSLSSQAYADKLGEVLERGEIVIGTGTANPPWHFTQNGETVGFDADIGHLLAKGLFNDPSKVRFVNQSSDARIPNLLTGNVDLSCQAMTVTAARAQQVEFTIPYYREGVGLLLRAGGDYGDFDALTQAGTEVTVAVLQNVYAEEMVHKALPEAKVDQYQSQDMIYQALNSRRADAVATDLSTLRWYLQQNPDRYVDAGYAWMPQSYSCAVAPGDQRWLNFLNTTLFEAMHGVEFDAYAQAYEKWFGETPPAPRPGFPSP</sequence>
<evidence type="ECO:0000313" key="6">
    <source>
        <dbReference type="EMBL" id="ANF58142.1"/>
    </source>
</evidence>
<dbReference type="InterPro" id="IPR051455">
    <property type="entry name" value="Bact_solute-bind_prot3"/>
</dbReference>
<evidence type="ECO:0000313" key="7">
    <source>
        <dbReference type="Proteomes" id="UP000077875"/>
    </source>
</evidence>
<dbReference type="AlphaFoldDB" id="A0A172YGG0"/>
<dbReference type="STRING" id="376489.A5892_12255"/>
<evidence type="ECO:0000256" key="3">
    <source>
        <dbReference type="ARBA" id="ARBA00022729"/>
    </source>
</evidence>
<dbReference type="GO" id="GO:0006865">
    <property type="term" value="P:amino acid transport"/>
    <property type="evidence" value="ECO:0007669"/>
    <property type="project" value="TreeGrafter"/>
</dbReference>
<feature type="chain" id="PRO_5008004688" evidence="4">
    <location>
        <begin position="27"/>
        <end position="276"/>
    </location>
</feature>
<feature type="domain" description="Solute-binding protein family 3/N-terminal" evidence="5">
    <location>
        <begin position="37"/>
        <end position="265"/>
    </location>
</feature>
<dbReference type="Gene3D" id="3.40.190.10">
    <property type="entry name" value="Periplasmic binding protein-like II"/>
    <property type="match status" value="2"/>
</dbReference>
<dbReference type="PANTHER" id="PTHR30085">
    <property type="entry name" value="AMINO ACID ABC TRANSPORTER PERMEASE"/>
    <property type="match status" value="1"/>
</dbReference>
<evidence type="ECO:0000256" key="1">
    <source>
        <dbReference type="ARBA" id="ARBA00010333"/>
    </source>
</evidence>
<dbReference type="GO" id="GO:0030288">
    <property type="term" value="C:outer membrane-bounded periplasmic space"/>
    <property type="evidence" value="ECO:0007669"/>
    <property type="project" value="TreeGrafter"/>
</dbReference>
<dbReference type="SUPFAM" id="SSF53850">
    <property type="entry name" value="Periplasmic binding protein-like II"/>
    <property type="match status" value="1"/>
</dbReference>
<evidence type="ECO:0000259" key="5">
    <source>
        <dbReference type="SMART" id="SM00062"/>
    </source>
</evidence>
<dbReference type="SMART" id="SM00062">
    <property type="entry name" value="PBPb"/>
    <property type="match status" value="1"/>
</dbReference>
<reference evidence="6 7" key="1">
    <citation type="submission" date="2016-04" db="EMBL/GenBank/DDBJ databases">
        <title>Complete Genome Sequence of Halotalea alkalilenta IHB B 13600.</title>
        <authorList>
            <person name="Swarnkar M.K."/>
            <person name="Sharma A."/>
            <person name="Kaushal K."/>
            <person name="Soni R."/>
            <person name="Rana S."/>
            <person name="Singh A.K."/>
            <person name="Gulati A."/>
        </authorList>
    </citation>
    <scope>NUCLEOTIDE SEQUENCE [LARGE SCALE GENOMIC DNA]</scope>
    <source>
        <strain evidence="6 7">IHB B 13600</strain>
    </source>
</reference>
<name>A0A172YGG0_9GAMM</name>
<proteinExistence type="inferred from homology"/>
<gene>
    <name evidence="6" type="ORF">A5892_12255</name>
</gene>
<feature type="signal peptide" evidence="4">
    <location>
        <begin position="1"/>
        <end position="26"/>
    </location>
</feature>
<dbReference type="Proteomes" id="UP000077875">
    <property type="component" value="Chromosome"/>
</dbReference>
<comment type="similarity">
    <text evidence="1">Belongs to the bacterial solute-binding protein 3 family.</text>
</comment>